<keyword evidence="2" id="KW-0238">DNA-binding</keyword>
<dbReference type="InterPro" id="IPR009057">
    <property type="entry name" value="Homeodomain-like_sf"/>
</dbReference>
<accession>A0A6P1VS30</accession>
<dbReference type="GO" id="GO:0043565">
    <property type="term" value="F:sequence-specific DNA binding"/>
    <property type="evidence" value="ECO:0007669"/>
    <property type="project" value="InterPro"/>
</dbReference>
<dbReference type="GO" id="GO:0003700">
    <property type="term" value="F:DNA-binding transcription factor activity"/>
    <property type="evidence" value="ECO:0007669"/>
    <property type="project" value="InterPro"/>
</dbReference>
<gene>
    <name evidence="5" type="ORF">GJR95_09480</name>
</gene>
<dbReference type="InterPro" id="IPR054015">
    <property type="entry name" value="ExsA-like_N"/>
</dbReference>
<dbReference type="Pfam" id="PF22200">
    <property type="entry name" value="ExsA_N"/>
    <property type="match status" value="1"/>
</dbReference>
<dbReference type="InterPro" id="IPR018060">
    <property type="entry name" value="HTH_AraC"/>
</dbReference>
<dbReference type="KEGG" id="senf:GJR95_09480"/>
<sequence>MMKTQAQLNILYSCVDEQKRGNEQFVPEHALGCILSGESHFLTASGTQVYGAGTIGLVRRNQLVKSLKVPPPGGQFKSINIFLDQDTLRQYSAENHIEAAGHYTGASMLQLSLDPFLKGYFDSLLPYFDHPEGLTSTLSELKTREAIELLLRFDYNLKDFLFDFSEPYKIDLEAFMIQNYVYNVPISQFARLTGRSLATFKRDFQKTFGSPPQKWLQQKRLEEAHFLIAKRKQKPSNVYLEVGFENLSHFSAAFKQQFGYNPSSLQTV</sequence>
<dbReference type="PANTHER" id="PTHR46796">
    <property type="entry name" value="HTH-TYPE TRANSCRIPTIONAL ACTIVATOR RHAS-RELATED"/>
    <property type="match status" value="1"/>
</dbReference>
<dbReference type="RefSeq" id="WP_162385638.1">
    <property type="nucleotide sequence ID" value="NZ_CP045997.1"/>
</dbReference>
<keyword evidence="6" id="KW-1185">Reference proteome</keyword>
<dbReference type="AlphaFoldDB" id="A0A6P1VS30"/>
<dbReference type="PROSITE" id="PS01124">
    <property type="entry name" value="HTH_ARAC_FAMILY_2"/>
    <property type="match status" value="1"/>
</dbReference>
<evidence type="ECO:0000313" key="6">
    <source>
        <dbReference type="Proteomes" id="UP000464577"/>
    </source>
</evidence>
<evidence type="ECO:0000256" key="3">
    <source>
        <dbReference type="ARBA" id="ARBA00023163"/>
    </source>
</evidence>
<dbReference type="InterPro" id="IPR050204">
    <property type="entry name" value="AraC_XylS_family_regulators"/>
</dbReference>
<dbReference type="EMBL" id="CP045997">
    <property type="protein sequence ID" value="QHV95228.1"/>
    <property type="molecule type" value="Genomic_DNA"/>
</dbReference>
<dbReference type="SMART" id="SM00342">
    <property type="entry name" value="HTH_ARAC"/>
    <property type="match status" value="1"/>
</dbReference>
<dbReference type="SUPFAM" id="SSF46689">
    <property type="entry name" value="Homeodomain-like"/>
    <property type="match status" value="2"/>
</dbReference>
<keyword evidence="3" id="KW-0804">Transcription</keyword>
<dbReference type="Gene3D" id="1.10.10.60">
    <property type="entry name" value="Homeodomain-like"/>
    <property type="match status" value="1"/>
</dbReference>
<keyword evidence="1" id="KW-0805">Transcription regulation</keyword>
<evidence type="ECO:0000256" key="2">
    <source>
        <dbReference type="ARBA" id="ARBA00023125"/>
    </source>
</evidence>
<feature type="domain" description="HTH araC/xylS-type" evidence="4">
    <location>
        <begin position="170"/>
        <end position="268"/>
    </location>
</feature>
<evidence type="ECO:0000256" key="1">
    <source>
        <dbReference type="ARBA" id="ARBA00023015"/>
    </source>
</evidence>
<evidence type="ECO:0000313" key="5">
    <source>
        <dbReference type="EMBL" id="QHV95228.1"/>
    </source>
</evidence>
<protein>
    <submittedName>
        <fullName evidence="5">Helix-turn-helix domain-containing protein</fullName>
    </submittedName>
</protein>
<name>A0A6P1VS30_9BACT</name>
<reference evidence="5 6" key="1">
    <citation type="submission" date="2019-11" db="EMBL/GenBank/DDBJ databases">
        <title>Spirosoma endbachense sp. nov., isolated from a natural salt meadow.</title>
        <authorList>
            <person name="Rojas J."/>
            <person name="Ambika Manirajan B."/>
            <person name="Ratering S."/>
            <person name="Suarez C."/>
            <person name="Geissler-Plaum R."/>
            <person name="Schnell S."/>
        </authorList>
    </citation>
    <scope>NUCLEOTIDE SEQUENCE [LARGE SCALE GENOMIC DNA]</scope>
    <source>
        <strain evidence="5 6">I-24</strain>
    </source>
</reference>
<proteinExistence type="predicted"/>
<dbReference type="Proteomes" id="UP000464577">
    <property type="component" value="Chromosome"/>
</dbReference>
<evidence type="ECO:0000259" key="4">
    <source>
        <dbReference type="PROSITE" id="PS01124"/>
    </source>
</evidence>
<dbReference type="Pfam" id="PF12833">
    <property type="entry name" value="HTH_18"/>
    <property type="match status" value="1"/>
</dbReference>
<organism evidence="5 6">
    <name type="scientific">Spirosoma endbachense</name>
    <dbReference type="NCBI Taxonomy" id="2666025"/>
    <lineage>
        <taxon>Bacteria</taxon>
        <taxon>Pseudomonadati</taxon>
        <taxon>Bacteroidota</taxon>
        <taxon>Cytophagia</taxon>
        <taxon>Cytophagales</taxon>
        <taxon>Cytophagaceae</taxon>
        <taxon>Spirosoma</taxon>
    </lineage>
</organism>